<dbReference type="PROSITE" id="PS50949">
    <property type="entry name" value="HTH_GNTR"/>
    <property type="match status" value="1"/>
</dbReference>
<dbReference type="PANTHER" id="PTHR43537:SF52">
    <property type="entry name" value="FATTY ACID METABOLISM REGULATOR PROTEIN"/>
    <property type="match status" value="1"/>
</dbReference>
<evidence type="ECO:0000256" key="1">
    <source>
        <dbReference type="ARBA" id="ARBA00023015"/>
    </source>
</evidence>
<dbReference type="InterPro" id="IPR011711">
    <property type="entry name" value="GntR_C"/>
</dbReference>
<gene>
    <name evidence="5" type="ORF">KVG95_07155</name>
</gene>
<organism evidence="5 6">
    <name type="scientific">Pseudomonas farris</name>
    <dbReference type="NCBI Taxonomy" id="2841207"/>
    <lineage>
        <taxon>Bacteria</taxon>
        <taxon>Pseudomonadati</taxon>
        <taxon>Pseudomonadota</taxon>
        <taxon>Gammaproteobacteria</taxon>
        <taxon>Pseudomonadales</taxon>
        <taxon>Pseudomonadaceae</taxon>
        <taxon>Pseudomonas</taxon>
    </lineage>
</organism>
<dbReference type="SMART" id="SM00345">
    <property type="entry name" value="HTH_GNTR"/>
    <property type="match status" value="1"/>
</dbReference>
<protein>
    <submittedName>
        <fullName evidence="5">GntR family transcriptional regulator</fullName>
    </submittedName>
</protein>
<feature type="domain" description="HTH gntR-type" evidence="4">
    <location>
        <begin position="4"/>
        <end position="71"/>
    </location>
</feature>
<comment type="caution">
    <text evidence="5">The sequence shown here is derived from an EMBL/GenBank/DDBJ whole genome shotgun (WGS) entry which is preliminary data.</text>
</comment>
<name>A0ABS6PRK5_9PSED</name>
<keyword evidence="3" id="KW-0804">Transcription</keyword>
<dbReference type="SMART" id="SM00895">
    <property type="entry name" value="FCD"/>
    <property type="match status" value="1"/>
</dbReference>
<dbReference type="Proteomes" id="UP000886900">
    <property type="component" value="Unassembled WGS sequence"/>
</dbReference>
<dbReference type="RefSeq" id="WP_217855239.1">
    <property type="nucleotide sequence ID" value="NZ_JAHSTV010000003.1"/>
</dbReference>
<proteinExistence type="predicted"/>
<keyword evidence="2" id="KW-0238">DNA-binding</keyword>
<sequence>MIKKDLALQLAPRVIDLVRARSMKAGEPLREQTFAQALGVSRSPIRRVFALLAEWDLAIQEPNRGYFLKQDAGQIQEATFPLASDPFEDFYLRVVDDILGGEIPAHFFEAQLLRRYEVPRGQLLKVLNRLASEAMVERKPGQGWSLKDFVHNAQTHIQSYRFRMAIEPAALLEPGYQINHAAFAKARQQQQAMLDGDIHTLSRAQLFQVGAQFHELIVQCSGNVFFIDAIRQQNQLRRFMGYKANVDRTRLMAQCQEHIHLLDLIESDRREEAAQFLWRHLDEVGRLKTSQDVMPKDDGNRAHH</sequence>
<accession>A0ABS6PRK5</accession>
<reference evidence="5" key="1">
    <citation type="submission" date="2021-06" db="EMBL/GenBank/DDBJ databases">
        <title>Updating the genus Pseudomonas: Description of 43 new species and partition of the Pseudomonas putida group.</title>
        <authorList>
            <person name="Girard L."/>
            <person name="Lood C."/>
            <person name="Vandamme P."/>
            <person name="Rokni-Zadeh H."/>
            <person name="Van Noort V."/>
            <person name="Hofte M."/>
            <person name="Lavigne R."/>
            <person name="De Mot R."/>
        </authorList>
    </citation>
    <scope>NUCLEOTIDE SEQUENCE</scope>
    <source>
        <strain evidence="5">SWRI79</strain>
    </source>
</reference>
<evidence type="ECO:0000313" key="5">
    <source>
        <dbReference type="EMBL" id="MBV4463111.1"/>
    </source>
</evidence>
<evidence type="ECO:0000256" key="3">
    <source>
        <dbReference type="ARBA" id="ARBA00023163"/>
    </source>
</evidence>
<dbReference type="Pfam" id="PF00392">
    <property type="entry name" value="GntR"/>
    <property type="match status" value="1"/>
</dbReference>
<dbReference type="PANTHER" id="PTHR43537">
    <property type="entry name" value="TRANSCRIPTIONAL REGULATOR, GNTR FAMILY"/>
    <property type="match status" value="1"/>
</dbReference>
<keyword evidence="1" id="KW-0805">Transcription regulation</keyword>
<dbReference type="InterPro" id="IPR000524">
    <property type="entry name" value="Tscrpt_reg_HTH_GntR"/>
</dbReference>
<dbReference type="Pfam" id="PF07729">
    <property type="entry name" value="FCD"/>
    <property type="match status" value="1"/>
</dbReference>
<evidence type="ECO:0000256" key="2">
    <source>
        <dbReference type="ARBA" id="ARBA00023125"/>
    </source>
</evidence>
<dbReference type="EMBL" id="JAHSTV010000003">
    <property type="protein sequence ID" value="MBV4463111.1"/>
    <property type="molecule type" value="Genomic_DNA"/>
</dbReference>
<evidence type="ECO:0000313" key="6">
    <source>
        <dbReference type="Proteomes" id="UP000886900"/>
    </source>
</evidence>
<evidence type="ECO:0000259" key="4">
    <source>
        <dbReference type="PROSITE" id="PS50949"/>
    </source>
</evidence>
<keyword evidence="6" id="KW-1185">Reference proteome</keyword>